<evidence type="ECO:0000313" key="2">
    <source>
        <dbReference type="EMBL" id="GAU98093.1"/>
    </source>
</evidence>
<evidence type="ECO:0000256" key="1">
    <source>
        <dbReference type="SAM" id="MobiDB-lite"/>
    </source>
</evidence>
<proteinExistence type="predicted"/>
<dbReference type="EMBL" id="BDGG01000004">
    <property type="protein sequence ID" value="GAU98093.1"/>
    <property type="molecule type" value="Genomic_DNA"/>
</dbReference>
<comment type="caution">
    <text evidence="2">The sequence shown here is derived from an EMBL/GenBank/DDBJ whole genome shotgun (WGS) entry which is preliminary data.</text>
</comment>
<name>A0A1D1VGR2_RAMVA</name>
<keyword evidence="3" id="KW-1185">Reference proteome</keyword>
<feature type="compositionally biased region" description="Polar residues" evidence="1">
    <location>
        <begin position="52"/>
        <end position="67"/>
    </location>
</feature>
<gene>
    <name evidence="2" type="primary">RvY_09283-1</name>
    <name evidence="2" type="synonym">RvY_09283.1</name>
    <name evidence="2" type="ORF">RvY_09283</name>
</gene>
<dbReference type="Proteomes" id="UP000186922">
    <property type="component" value="Unassembled WGS sequence"/>
</dbReference>
<sequence length="67" mass="7462">MRSIHQLSEGTTSASAGNQEIRMSPSSRLSIHDPHAEQDLNSTSNHTDKQTFGRSTPHQNTIRPQHN</sequence>
<feature type="region of interest" description="Disordered" evidence="1">
    <location>
        <begin position="1"/>
        <end position="67"/>
    </location>
</feature>
<accession>A0A1D1VGR2</accession>
<reference evidence="2 3" key="1">
    <citation type="journal article" date="2016" name="Nat. Commun.">
        <title>Extremotolerant tardigrade genome and improved radiotolerance of human cultured cells by tardigrade-unique protein.</title>
        <authorList>
            <person name="Hashimoto T."/>
            <person name="Horikawa D.D."/>
            <person name="Saito Y."/>
            <person name="Kuwahara H."/>
            <person name="Kozuka-Hata H."/>
            <person name="Shin-I T."/>
            <person name="Minakuchi Y."/>
            <person name="Ohishi K."/>
            <person name="Motoyama A."/>
            <person name="Aizu T."/>
            <person name="Enomoto A."/>
            <person name="Kondo K."/>
            <person name="Tanaka S."/>
            <person name="Hara Y."/>
            <person name="Koshikawa S."/>
            <person name="Sagara H."/>
            <person name="Miura T."/>
            <person name="Yokobori S."/>
            <person name="Miyagawa K."/>
            <person name="Suzuki Y."/>
            <person name="Kubo T."/>
            <person name="Oyama M."/>
            <person name="Kohara Y."/>
            <person name="Fujiyama A."/>
            <person name="Arakawa K."/>
            <person name="Katayama T."/>
            <person name="Toyoda A."/>
            <person name="Kunieda T."/>
        </authorList>
    </citation>
    <scope>NUCLEOTIDE SEQUENCE [LARGE SCALE GENOMIC DNA]</scope>
    <source>
        <strain evidence="2 3">YOKOZUNA-1</strain>
    </source>
</reference>
<feature type="compositionally biased region" description="Polar residues" evidence="1">
    <location>
        <begin position="1"/>
        <end position="18"/>
    </location>
</feature>
<evidence type="ECO:0000313" key="3">
    <source>
        <dbReference type="Proteomes" id="UP000186922"/>
    </source>
</evidence>
<protein>
    <submittedName>
        <fullName evidence="2">Uncharacterized protein</fullName>
    </submittedName>
</protein>
<dbReference type="AlphaFoldDB" id="A0A1D1VGR2"/>
<organism evidence="2 3">
    <name type="scientific">Ramazzottius varieornatus</name>
    <name type="common">Water bear</name>
    <name type="synonym">Tardigrade</name>
    <dbReference type="NCBI Taxonomy" id="947166"/>
    <lineage>
        <taxon>Eukaryota</taxon>
        <taxon>Metazoa</taxon>
        <taxon>Ecdysozoa</taxon>
        <taxon>Tardigrada</taxon>
        <taxon>Eutardigrada</taxon>
        <taxon>Parachela</taxon>
        <taxon>Hypsibioidea</taxon>
        <taxon>Ramazzottiidae</taxon>
        <taxon>Ramazzottius</taxon>
    </lineage>
</organism>